<dbReference type="PROSITE" id="PS51257">
    <property type="entry name" value="PROKAR_LIPOPROTEIN"/>
    <property type="match status" value="1"/>
</dbReference>
<keyword evidence="1" id="KW-0732">Signal</keyword>
<dbReference type="RefSeq" id="WP_200970878.1">
    <property type="nucleotide sequence ID" value="NZ_CP065592.1"/>
</dbReference>
<reference evidence="3 4" key="1">
    <citation type="submission" date="2020-11" db="EMBL/GenBank/DDBJ databases">
        <title>Genome seq and assembly of Sphingosinicella sp.</title>
        <authorList>
            <person name="Chhetri G."/>
        </authorList>
    </citation>
    <scope>NUCLEOTIDE SEQUENCE [LARGE SCALE GENOMIC DNA]</scope>
    <source>
        <strain evidence="3 4">UDD2</strain>
    </source>
</reference>
<dbReference type="Proteomes" id="UP000594873">
    <property type="component" value="Chromosome"/>
</dbReference>
<dbReference type="GO" id="GO:0005615">
    <property type="term" value="C:extracellular space"/>
    <property type="evidence" value="ECO:0007669"/>
    <property type="project" value="TreeGrafter"/>
</dbReference>
<dbReference type="SUPFAM" id="SSF82153">
    <property type="entry name" value="FAS1 domain"/>
    <property type="match status" value="1"/>
</dbReference>
<evidence type="ECO:0000313" key="4">
    <source>
        <dbReference type="Proteomes" id="UP000594873"/>
    </source>
</evidence>
<evidence type="ECO:0000259" key="2">
    <source>
        <dbReference type="PROSITE" id="PS50213"/>
    </source>
</evidence>
<proteinExistence type="predicted"/>
<dbReference type="EMBL" id="CP065592">
    <property type="protein sequence ID" value="QPQ54351.1"/>
    <property type="molecule type" value="Genomic_DNA"/>
</dbReference>
<dbReference type="Pfam" id="PF02469">
    <property type="entry name" value="Fasciclin"/>
    <property type="match status" value="1"/>
</dbReference>
<keyword evidence="4" id="KW-1185">Reference proteome</keyword>
<feature type="chain" id="PRO_5032670743" evidence="1">
    <location>
        <begin position="31"/>
        <end position="195"/>
    </location>
</feature>
<organism evidence="3 4">
    <name type="scientific">Allosphingosinicella flava</name>
    <dbReference type="NCBI Taxonomy" id="2771430"/>
    <lineage>
        <taxon>Bacteria</taxon>
        <taxon>Pseudomonadati</taxon>
        <taxon>Pseudomonadota</taxon>
        <taxon>Alphaproteobacteria</taxon>
        <taxon>Sphingomonadales</taxon>
        <taxon>Sphingomonadaceae</taxon>
        <taxon>Allosphingosinicella</taxon>
    </lineage>
</organism>
<dbReference type="PANTHER" id="PTHR10900">
    <property type="entry name" value="PERIOSTIN-RELATED"/>
    <property type="match status" value="1"/>
</dbReference>
<dbReference type="InterPro" id="IPR050904">
    <property type="entry name" value="Adhesion/Biosynth-related"/>
</dbReference>
<protein>
    <submittedName>
        <fullName evidence="3">Fasciclin domain-containing protein</fullName>
    </submittedName>
</protein>
<dbReference type="PROSITE" id="PS50213">
    <property type="entry name" value="FAS1"/>
    <property type="match status" value="1"/>
</dbReference>
<dbReference type="Gene3D" id="2.30.180.10">
    <property type="entry name" value="FAS1 domain"/>
    <property type="match status" value="1"/>
</dbReference>
<dbReference type="PANTHER" id="PTHR10900:SF77">
    <property type="entry name" value="FI19380P1"/>
    <property type="match status" value="1"/>
</dbReference>
<gene>
    <name evidence="3" type="ORF">IC614_08290</name>
</gene>
<feature type="domain" description="FAS1" evidence="2">
    <location>
        <begin position="48"/>
        <end position="192"/>
    </location>
</feature>
<dbReference type="FunFam" id="2.30.180.10:FF:000014">
    <property type="entry name" value="Stabilin 1"/>
    <property type="match status" value="1"/>
</dbReference>
<accession>A0A7T2GIA9</accession>
<evidence type="ECO:0000256" key="1">
    <source>
        <dbReference type="SAM" id="SignalP"/>
    </source>
</evidence>
<dbReference type="KEGG" id="sflv:IC614_08290"/>
<sequence length="195" mass="19756">MKNFLRSTAVIAALGLSLSACMTTGGGAYAAGDMDGVVTVGGAPMYANRTIVQNAVNSQDHTTLVAAVKAAGLVDTLSGAGPFTVFAPTNDAFAKLPAGTVDTLLQPQNQAMLQSVLTYHVVAGRLTAADLMSRIRAGGGQASLTTVQGGTLTARMMGDRIMLVDAKGGMAHVTQADVLQLNGVIHVTDAVSLPG</sequence>
<evidence type="ECO:0000313" key="3">
    <source>
        <dbReference type="EMBL" id="QPQ54351.1"/>
    </source>
</evidence>
<feature type="signal peptide" evidence="1">
    <location>
        <begin position="1"/>
        <end position="30"/>
    </location>
</feature>
<name>A0A7T2GIA9_9SPHN</name>
<dbReference type="InterPro" id="IPR036378">
    <property type="entry name" value="FAS1_dom_sf"/>
</dbReference>
<dbReference type="AlphaFoldDB" id="A0A7T2GIA9"/>
<dbReference type="SMART" id="SM00554">
    <property type="entry name" value="FAS1"/>
    <property type="match status" value="1"/>
</dbReference>
<dbReference type="InterPro" id="IPR000782">
    <property type="entry name" value="FAS1_domain"/>
</dbReference>